<evidence type="ECO:0000313" key="3">
    <source>
        <dbReference type="Proteomes" id="UP000681720"/>
    </source>
</evidence>
<dbReference type="AlphaFoldDB" id="A0A8S3DKL3"/>
<dbReference type="Proteomes" id="UP000681720">
    <property type="component" value="Unassembled WGS sequence"/>
</dbReference>
<name>A0A8S3DKL3_9BILA</name>
<protein>
    <submittedName>
        <fullName evidence="1">Uncharacterized protein</fullName>
    </submittedName>
</protein>
<comment type="caution">
    <text evidence="1">The sequence shown here is derived from an EMBL/GenBank/DDBJ whole genome shotgun (WGS) entry which is preliminary data.</text>
</comment>
<evidence type="ECO:0000313" key="2">
    <source>
        <dbReference type="EMBL" id="CAF5033087.1"/>
    </source>
</evidence>
<proteinExistence type="predicted"/>
<dbReference type="EMBL" id="CAJOBJ010221021">
    <property type="protein sequence ID" value="CAF5033087.1"/>
    <property type="molecule type" value="Genomic_DNA"/>
</dbReference>
<organism evidence="1 3">
    <name type="scientific">Rotaria magnacalcarata</name>
    <dbReference type="NCBI Taxonomy" id="392030"/>
    <lineage>
        <taxon>Eukaryota</taxon>
        <taxon>Metazoa</taxon>
        <taxon>Spiralia</taxon>
        <taxon>Gnathifera</taxon>
        <taxon>Rotifera</taxon>
        <taxon>Eurotatoria</taxon>
        <taxon>Bdelloidea</taxon>
        <taxon>Philodinida</taxon>
        <taxon>Philodinidae</taxon>
        <taxon>Rotaria</taxon>
    </lineage>
</organism>
<reference evidence="1" key="1">
    <citation type="submission" date="2021-02" db="EMBL/GenBank/DDBJ databases">
        <authorList>
            <person name="Nowell W R."/>
        </authorList>
    </citation>
    <scope>NUCLEOTIDE SEQUENCE</scope>
</reference>
<sequence length="26" mass="3268">MINVVRHLGPWFDQRVAIFDRRQRRT</sequence>
<accession>A0A8S3DKL3</accession>
<dbReference type="EMBL" id="CAJOBJ010219054">
    <property type="protein sequence ID" value="CAF5028911.1"/>
    <property type="molecule type" value="Genomic_DNA"/>
</dbReference>
<evidence type="ECO:0000313" key="1">
    <source>
        <dbReference type="EMBL" id="CAF5028911.1"/>
    </source>
</evidence>
<feature type="non-terminal residue" evidence="1">
    <location>
        <position position="26"/>
    </location>
</feature>
<gene>
    <name evidence="1" type="ORF">GIL414_LOCUS58790</name>
    <name evidence="2" type="ORF">GIL414_LOCUS59005</name>
</gene>